<evidence type="ECO:0000313" key="3">
    <source>
        <dbReference type="Proteomes" id="UP000663881"/>
    </source>
</evidence>
<name>A0A819VC12_9BILA</name>
<gene>
    <name evidence="2" type="ORF">OKA104_LOCUS35992</name>
</gene>
<accession>A0A819VC12</accession>
<comment type="caution">
    <text evidence="2">The sequence shown here is derived from an EMBL/GenBank/DDBJ whole genome shotgun (WGS) entry which is preliminary data.</text>
</comment>
<feature type="compositionally biased region" description="Polar residues" evidence="1">
    <location>
        <begin position="23"/>
        <end position="40"/>
    </location>
</feature>
<proteinExistence type="predicted"/>
<organism evidence="2 3">
    <name type="scientific">Adineta steineri</name>
    <dbReference type="NCBI Taxonomy" id="433720"/>
    <lineage>
        <taxon>Eukaryota</taxon>
        <taxon>Metazoa</taxon>
        <taxon>Spiralia</taxon>
        <taxon>Gnathifera</taxon>
        <taxon>Rotifera</taxon>
        <taxon>Eurotatoria</taxon>
        <taxon>Bdelloidea</taxon>
        <taxon>Adinetida</taxon>
        <taxon>Adinetidae</taxon>
        <taxon>Adineta</taxon>
    </lineage>
</organism>
<evidence type="ECO:0000313" key="2">
    <source>
        <dbReference type="EMBL" id="CAF4106988.1"/>
    </source>
</evidence>
<dbReference type="Proteomes" id="UP000663881">
    <property type="component" value="Unassembled WGS sequence"/>
</dbReference>
<evidence type="ECO:0000256" key="1">
    <source>
        <dbReference type="SAM" id="MobiDB-lite"/>
    </source>
</evidence>
<feature type="non-terminal residue" evidence="2">
    <location>
        <position position="54"/>
    </location>
</feature>
<feature type="region of interest" description="Disordered" evidence="1">
    <location>
        <begin position="1"/>
        <end position="54"/>
    </location>
</feature>
<sequence>TLIPKPTESDNMTENDINKKTTSDITVNNSNVNLSEQKSPSGKKEGDDQFSMDI</sequence>
<protein>
    <submittedName>
        <fullName evidence="2">Uncharacterized protein</fullName>
    </submittedName>
</protein>
<dbReference type="EMBL" id="CAJOAY010005422">
    <property type="protein sequence ID" value="CAF4106988.1"/>
    <property type="molecule type" value="Genomic_DNA"/>
</dbReference>
<reference evidence="2" key="1">
    <citation type="submission" date="2021-02" db="EMBL/GenBank/DDBJ databases">
        <authorList>
            <person name="Nowell W R."/>
        </authorList>
    </citation>
    <scope>NUCLEOTIDE SEQUENCE</scope>
</reference>
<dbReference type="AlphaFoldDB" id="A0A819VC12"/>